<gene>
    <name evidence="2" type="ORF">PLEPLA_LOCUS20537</name>
</gene>
<accession>A0A9N7UJ75</accession>
<comment type="caution">
    <text evidence="2">The sequence shown here is derived from an EMBL/GenBank/DDBJ whole genome shotgun (WGS) entry which is preliminary data.</text>
</comment>
<organism evidence="2 3">
    <name type="scientific">Pleuronectes platessa</name>
    <name type="common">European plaice</name>
    <dbReference type="NCBI Taxonomy" id="8262"/>
    <lineage>
        <taxon>Eukaryota</taxon>
        <taxon>Metazoa</taxon>
        <taxon>Chordata</taxon>
        <taxon>Craniata</taxon>
        <taxon>Vertebrata</taxon>
        <taxon>Euteleostomi</taxon>
        <taxon>Actinopterygii</taxon>
        <taxon>Neopterygii</taxon>
        <taxon>Teleostei</taxon>
        <taxon>Neoteleostei</taxon>
        <taxon>Acanthomorphata</taxon>
        <taxon>Carangaria</taxon>
        <taxon>Pleuronectiformes</taxon>
        <taxon>Pleuronectoidei</taxon>
        <taxon>Pleuronectidae</taxon>
        <taxon>Pleuronectes</taxon>
    </lineage>
</organism>
<proteinExistence type="predicted"/>
<evidence type="ECO:0000313" key="2">
    <source>
        <dbReference type="EMBL" id="CAB1432455.1"/>
    </source>
</evidence>
<protein>
    <submittedName>
        <fullName evidence="2">Uncharacterized protein</fullName>
    </submittedName>
</protein>
<dbReference type="AlphaFoldDB" id="A0A9N7UJ75"/>
<reference evidence="2" key="1">
    <citation type="submission" date="2020-03" db="EMBL/GenBank/DDBJ databases">
        <authorList>
            <person name="Weist P."/>
        </authorList>
    </citation>
    <scope>NUCLEOTIDE SEQUENCE</scope>
</reference>
<dbReference type="EMBL" id="CADEAL010001446">
    <property type="protein sequence ID" value="CAB1432455.1"/>
    <property type="molecule type" value="Genomic_DNA"/>
</dbReference>
<keyword evidence="3" id="KW-1185">Reference proteome</keyword>
<evidence type="ECO:0000256" key="1">
    <source>
        <dbReference type="SAM" id="MobiDB-lite"/>
    </source>
</evidence>
<evidence type="ECO:0000313" key="3">
    <source>
        <dbReference type="Proteomes" id="UP001153269"/>
    </source>
</evidence>
<feature type="compositionally biased region" description="Polar residues" evidence="1">
    <location>
        <begin position="25"/>
        <end position="37"/>
    </location>
</feature>
<feature type="region of interest" description="Disordered" evidence="1">
    <location>
        <begin position="17"/>
        <end position="58"/>
    </location>
</feature>
<dbReference type="Proteomes" id="UP001153269">
    <property type="component" value="Unassembled WGS sequence"/>
</dbReference>
<sequence>MTERETLAFVQTFSAWPPSMKSADSDGSTQRGGSLQNHLERGGAVSSVLRSMSDPPPPYHHLNSGYLVISLQTVQSEDRHETPQIRAPFLITIIREVSEGLSS</sequence>
<name>A0A9N7UJ75_PLEPL</name>